<gene>
    <name evidence="2" type="ORF">BTO32_02220</name>
</gene>
<evidence type="ECO:0000313" key="3">
    <source>
        <dbReference type="Proteomes" id="UP000189339"/>
    </source>
</evidence>
<dbReference type="AlphaFoldDB" id="A0A1V2DXH4"/>
<protein>
    <recommendedName>
        <fullName evidence="4">Outer membrane lipoprotein BamD-like domain-containing protein</fullName>
    </recommendedName>
</protein>
<dbReference type="PROSITE" id="PS50005">
    <property type="entry name" value="TPR"/>
    <property type="match status" value="1"/>
</dbReference>
<dbReference type="InterPro" id="IPR011990">
    <property type="entry name" value="TPR-like_helical_dom_sf"/>
</dbReference>
<evidence type="ECO:0000313" key="2">
    <source>
        <dbReference type="EMBL" id="ONF45494.1"/>
    </source>
</evidence>
<keyword evidence="1" id="KW-0802">TPR repeat</keyword>
<dbReference type="Pfam" id="PF13174">
    <property type="entry name" value="TPR_6"/>
    <property type="match status" value="2"/>
</dbReference>
<name>A0A1V2DXH4_9GAMM</name>
<evidence type="ECO:0008006" key="4">
    <source>
        <dbReference type="Google" id="ProtNLM"/>
    </source>
</evidence>
<dbReference type="Gene3D" id="1.25.40.10">
    <property type="entry name" value="Tetratricopeptide repeat domain"/>
    <property type="match status" value="4"/>
</dbReference>
<dbReference type="SUPFAM" id="SSF48452">
    <property type="entry name" value="TPR-like"/>
    <property type="match status" value="3"/>
</dbReference>
<dbReference type="SMART" id="SM00028">
    <property type="entry name" value="TPR"/>
    <property type="match status" value="4"/>
</dbReference>
<dbReference type="Pfam" id="PF13432">
    <property type="entry name" value="TPR_16"/>
    <property type="match status" value="3"/>
</dbReference>
<reference evidence="2 3" key="1">
    <citation type="submission" date="2016-12" db="EMBL/GenBank/DDBJ databases">
        <title>Marinobacter lutaoensis whole genome sequencing.</title>
        <authorList>
            <person name="Verma A."/>
            <person name="Krishnamurthi S."/>
        </authorList>
    </citation>
    <scope>NUCLEOTIDE SEQUENCE [LARGE SCALE GENOMIC DNA]</scope>
    <source>
        <strain evidence="2 3">T5054</strain>
    </source>
</reference>
<proteinExistence type="predicted"/>
<evidence type="ECO:0000256" key="1">
    <source>
        <dbReference type="PROSITE-ProRule" id="PRU00339"/>
    </source>
</evidence>
<dbReference type="InterPro" id="IPR019734">
    <property type="entry name" value="TPR_rpt"/>
</dbReference>
<feature type="repeat" description="TPR" evidence="1">
    <location>
        <begin position="544"/>
        <end position="577"/>
    </location>
</feature>
<dbReference type="EMBL" id="MSCW01000001">
    <property type="protein sequence ID" value="ONF45494.1"/>
    <property type="molecule type" value="Genomic_DNA"/>
</dbReference>
<comment type="caution">
    <text evidence="2">The sequence shown here is derived from an EMBL/GenBank/DDBJ whole genome shotgun (WGS) entry which is preliminary data.</text>
</comment>
<dbReference type="STRING" id="135739.BTO32_02220"/>
<dbReference type="Proteomes" id="UP000189339">
    <property type="component" value="Unassembled WGS sequence"/>
</dbReference>
<dbReference type="OrthoDB" id="9806825at2"/>
<accession>A0A1V2DXH4</accession>
<keyword evidence="3" id="KW-1185">Reference proteome</keyword>
<organism evidence="2 3">
    <name type="scientific">Marinobacter lutaoensis</name>
    <dbReference type="NCBI Taxonomy" id="135739"/>
    <lineage>
        <taxon>Bacteria</taxon>
        <taxon>Pseudomonadati</taxon>
        <taxon>Pseudomonadota</taxon>
        <taxon>Gammaproteobacteria</taxon>
        <taxon>Pseudomonadales</taxon>
        <taxon>Marinobacteraceae</taxon>
        <taxon>Marinobacter</taxon>
    </lineage>
</organism>
<sequence>MPVIVLTTVLGVSGCQSLSWFGGEADTAARPGTLGALSPVTVPAGDSEPAVVSLDAVIASYRSLLPLIDDPREQVAVRHRLADLEFQRAEQAFAERAEGDLAGAIGAYQRLLADYPGRPDNDQILYQLARARELRGETGPQLHALTDLVNRYPQSRYWPEAQFRRGDLLFGAGRYAEAEAAFMAVARASGADPSLTTNAWYMAGWSQFKQGHYRPALGSFVQVLDRVMPAGENASAAQDTLLTDLFRVFGLSLSYLQGADTLRDLFLETGPRAYEPTVYARYSELLVARERYTDAIAALETFNEAHPGSPWAPRYDQRILDILAEAGFDQALPERKARFVRRYGIQGDYWANADPATRDFILSRLEPLIPELADRHYLLASRARTDAERRRHYRAAAGYYHAFATTFPGHPRTPERLFLLAEAELALEEWPAAIQAFEQVAYGFAYTDGTPERAAEAGYASVLAFRSYAETWRELPPADRRELEDQQQLNRLRFANAFPDDPRAPDVFAIALQREFERDHWEDTVVMAERLVAWQPPPDPERVTEALRLSGHALFELARYGEAESAYRQALSRLPGNDERVPEIRRNLAAAVYRQGDVAATAGQTSEAVRHYLRVAEVMPGSELHANAQYDAAGLLIEAGDWPSAIGVLTDFRARFPAHPLIDTVPAKLALAYRETGQWALAGDEVSRLSELAQSPEEQRENLSIAAGLYDRSGDTDRAIDAWRRYANRYPEPVPAYLEAAHRLAELYQARGDIPRRNYWLEKQMVRVERLGDDADDRMRYLAASAAATLAREALARYQGIRLTLPLDRSMVAKTEALEAAVTAYQRMAAFGVAELASEAGYQIADIYARLARDLMDSERPPGLNELELEQYELLLEEQAYPFEDNAIDIHEQNIRKAQQGIYDEWVRRSYEALRRLLPGRYDKTEIRPEVVDELG</sequence>